<evidence type="ECO:0000313" key="5">
    <source>
        <dbReference type="Proteomes" id="UP000612893"/>
    </source>
</evidence>
<protein>
    <submittedName>
        <fullName evidence="4">DNA polymerase Y family protein</fullName>
    </submittedName>
</protein>
<dbReference type="SUPFAM" id="SSF56672">
    <property type="entry name" value="DNA/RNA polymerases"/>
    <property type="match status" value="1"/>
</dbReference>
<sequence>MVGALVIPRFPLSCELGDRTGLEGRAVVVARDDGTVWASSPAAELFGVGADQQLREAIARCPELAVLEGRPAFYRVQEATILEALETTAFAVEPGPEGVWFMEIDGLVGCYGTQEAMASAILDSAPPALGPRLGIAPGKFAALVAARRASAGRFLDVQLQQVEVFLAAQPVAMLPVPEEMRRRLRLLGIETLGALAALPRSALAAQFGSQGSLAWELARGQDDSPVRPPEKPEMVLEGVGFEVPLASREALLVAAEQALGRALRDRRMTARAVRQAVLRAETERGACWERTVTFKEALAERDRLWTSLRTVLSEAQLPGPVSRLELELTGLVTAQGRQLALAVGRRRLREQLEDALRQLKARYGYCPVGRVVEVEPWSRIPEQRLALMDFDA</sequence>
<dbReference type="InterPro" id="IPR050356">
    <property type="entry name" value="SulA_CellDiv_inhibitor"/>
</dbReference>
<organism evidence="4 5">
    <name type="scientific">Candidatus Nephthysia bennettiae</name>
    <dbReference type="NCBI Taxonomy" id="3127016"/>
    <lineage>
        <taxon>Bacteria</taxon>
        <taxon>Bacillati</taxon>
        <taxon>Candidatus Dormiibacterota</taxon>
        <taxon>Candidatus Dormibacteria</taxon>
        <taxon>Candidatus Dormibacterales</taxon>
        <taxon>Candidatus Dormibacteraceae</taxon>
        <taxon>Candidatus Nephthysia</taxon>
    </lineage>
</organism>
<keyword evidence="2" id="KW-0227">DNA damage</keyword>
<dbReference type="EMBL" id="JAEKNR010000067">
    <property type="protein sequence ID" value="MBJ7597552.1"/>
    <property type="molecule type" value="Genomic_DNA"/>
</dbReference>
<dbReference type="InterPro" id="IPR001126">
    <property type="entry name" value="UmuC"/>
</dbReference>
<evidence type="ECO:0000256" key="1">
    <source>
        <dbReference type="ARBA" id="ARBA00010945"/>
    </source>
</evidence>
<name>A0A934JZ29_9BACT</name>
<dbReference type="AlphaFoldDB" id="A0A934JZ29"/>
<dbReference type="PROSITE" id="PS50173">
    <property type="entry name" value="UMUC"/>
    <property type="match status" value="1"/>
</dbReference>
<evidence type="ECO:0000256" key="2">
    <source>
        <dbReference type="ARBA" id="ARBA00022763"/>
    </source>
</evidence>
<dbReference type="PANTHER" id="PTHR35369:SF2">
    <property type="entry name" value="BLR3025 PROTEIN"/>
    <property type="match status" value="1"/>
</dbReference>
<dbReference type="InterPro" id="IPR043502">
    <property type="entry name" value="DNA/RNA_pol_sf"/>
</dbReference>
<proteinExistence type="inferred from homology"/>
<comment type="caution">
    <text evidence="4">The sequence shown here is derived from an EMBL/GenBank/DDBJ whole genome shotgun (WGS) entry which is preliminary data.</text>
</comment>
<dbReference type="InterPro" id="IPR043128">
    <property type="entry name" value="Rev_trsase/Diguanyl_cyclase"/>
</dbReference>
<comment type="similarity">
    <text evidence="1">Belongs to the DNA polymerase type-Y family.</text>
</comment>
<evidence type="ECO:0000313" key="4">
    <source>
        <dbReference type="EMBL" id="MBJ7597552.1"/>
    </source>
</evidence>
<gene>
    <name evidence="4" type="ORF">JF922_05640</name>
</gene>
<feature type="domain" description="UmuC" evidence="3">
    <location>
        <begin position="10"/>
        <end position="175"/>
    </location>
</feature>
<keyword evidence="5" id="KW-1185">Reference proteome</keyword>
<accession>A0A934JZ29</accession>
<dbReference type="RefSeq" id="WP_338199870.1">
    <property type="nucleotide sequence ID" value="NZ_JAEKNR010000067.1"/>
</dbReference>
<dbReference type="GO" id="GO:0006281">
    <property type="term" value="P:DNA repair"/>
    <property type="evidence" value="ECO:0007669"/>
    <property type="project" value="InterPro"/>
</dbReference>
<dbReference type="Gene3D" id="1.10.150.20">
    <property type="entry name" value="5' to 3' exonuclease, C-terminal subdomain"/>
    <property type="match status" value="1"/>
</dbReference>
<dbReference type="Pfam" id="PF00817">
    <property type="entry name" value="IMS"/>
    <property type="match status" value="1"/>
</dbReference>
<dbReference type="PANTHER" id="PTHR35369">
    <property type="entry name" value="BLR3025 PROTEIN-RELATED"/>
    <property type="match status" value="1"/>
</dbReference>
<evidence type="ECO:0000259" key="3">
    <source>
        <dbReference type="PROSITE" id="PS50173"/>
    </source>
</evidence>
<reference evidence="4" key="1">
    <citation type="submission" date="2020-10" db="EMBL/GenBank/DDBJ databases">
        <title>Ca. Dormibacterota MAGs.</title>
        <authorList>
            <person name="Montgomery K."/>
        </authorList>
    </citation>
    <scope>NUCLEOTIDE SEQUENCE [LARGE SCALE GENOMIC DNA]</scope>
    <source>
        <strain evidence="4">SC8812_S17_10</strain>
    </source>
</reference>
<dbReference type="Gene3D" id="3.40.1170.60">
    <property type="match status" value="1"/>
</dbReference>
<dbReference type="Gene3D" id="3.30.70.270">
    <property type="match status" value="1"/>
</dbReference>
<dbReference type="Proteomes" id="UP000612893">
    <property type="component" value="Unassembled WGS sequence"/>
</dbReference>